<dbReference type="PROSITE" id="PS51450">
    <property type="entry name" value="LRR"/>
    <property type="match status" value="4"/>
</dbReference>
<dbReference type="PANTHER" id="PTHR48051:SF1">
    <property type="entry name" value="RAS SUPPRESSOR PROTEIN 1"/>
    <property type="match status" value="1"/>
</dbReference>
<evidence type="ECO:0000256" key="2">
    <source>
        <dbReference type="ARBA" id="ARBA00022737"/>
    </source>
</evidence>
<dbReference type="PANTHER" id="PTHR48051">
    <property type="match status" value="1"/>
</dbReference>
<feature type="domain" description="Disease resistance R13L4/SHOC-2-like LRR" evidence="4">
    <location>
        <begin position="24"/>
        <end position="121"/>
    </location>
</feature>
<dbReference type="InterPro" id="IPR013783">
    <property type="entry name" value="Ig-like_fold"/>
</dbReference>
<dbReference type="OMA" id="MAPNQFN"/>
<evidence type="ECO:0000313" key="5">
    <source>
        <dbReference type="EMBL" id="ELR21124.1"/>
    </source>
</evidence>
<dbReference type="SMART" id="SM00364">
    <property type="entry name" value="LRR_BAC"/>
    <property type="match status" value="4"/>
</dbReference>
<dbReference type="Pfam" id="PF13855">
    <property type="entry name" value="LRR_8"/>
    <property type="match status" value="2"/>
</dbReference>
<keyword evidence="2" id="KW-0677">Repeat</keyword>
<dbReference type="InterPro" id="IPR050216">
    <property type="entry name" value="LRR_domain-containing"/>
</dbReference>
<dbReference type="Gene3D" id="3.80.10.10">
    <property type="entry name" value="Ribonuclease Inhibitor"/>
    <property type="match status" value="3"/>
</dbReference>
<dbReference type="InterPro" id="IPR055414">
    <property type="entry name" value="LRR_R13L4/SHOC2-like"/>
</dbReference>
<dbReference type="STRING" id="1257118.L8H6K8"/>
<dbReference type="SMART" id="SM00369">
    <property type="entry name" value="LRR_TYP"/>
    <property type="match status" value="10"/>
</dbReference>
<dbReference type="InterPro" id="IPR001298">
    <property type="entry name" value="Filamin/ABP280_rpt"/>
</dbReference>
<dbReference type="GO" id="GO:0005737">
    <property type="term" value="C:cytoplasm"/>
    <property type="evidence" value="ECO:0007669"/>
    <property type="project" value="TreeGrafter"/>
</dbReference>
<dbReference type="Gene3D" id="2.60.40.10">
    <property type="entry name" value="Immunoglobulins"/>
    <property type="match status" value="2"/>
</dbReference>
<dbReference type="InterPro" id="IPR032675">
    <property type="entry name" value="LRR_dom_sf"/>
</dbReference>
<dbReference type="InterPro" id="IPR017868">
    <property type="entry name" value="Filamin/ABP280_repeat-like"/>
</dbReference>
<dbReference type="InterPro" id="IPR014756">
    <property type="entry name" value="Ig_E-set"/>
</dbReference>
<gene>
    <name evidence="5" type="ORF">ACA1_283210</name>
</gene>
<evidence type="ECO:0000256" key="3">
    <source>
        <dbReference type="PROSITE-ProRule" id="PRU00087"/>
    </source>
</evidence>
<evidence type="ECO:0000256" key="1">
    <source>
        <dbReference type="ARBA" id="ARBA00022614"/>
    </source>
</evidence>
<dbReference type="SUPFAM" id="SSF52058">
    <property type="entry name" value="L domain-like"/>
    <property type="match status" value="1"/>
</dbReference>
<dbReference type="EMBL" id="KB007908">
    <property type="protein sequence ID" value="ELR21124.1"/>
    <property type="molecule type" value="Genomic_DNA"/>
</dbReference>
<protein>
    <submittedName>
        <fullName evidence="5">Leucine rich repeat domain containing protein</fullName>
    </submittedName>
</protein>
<reference evidence="5 6" key="1">
    <citation type="journal article" date="2013" name="Genome Biol.">
        <title>Genome of Acanthamoeba castellanii highlights extensive lateral gene transfer and early evolution of tyrosine kinase signaling.</title>
        <authorList>
            <person name="Clarke M."/>
            <person name="Lohan A.J."/>
            <person name="Liu B."/>
            <person name="Lagkouvardos I."/>
            <person name="Roy S."/>
            <person name="Zafar N."/>
            <person name="Bertelli C."/>
            <person name="Schilde C."/>
            <person name="Kianianmomeni A."/>
            <person name="Burglin T.R."/>
            <person name="Frech C."/>
            <person name="Turcotte B."/>
            <person name="Kopec K.O."/>
            <person name="Synnott J.M."/>
            <person name="Choo C."/>
            <person name="Paponov I."/>
            <person name="Finkler A."/>
            <person name="Soon Heng Tan C."/>
            <person name="Hutchins A.P."/>
            <person name="Weinmeier T."/>
            <person name="Rattei T."/>
            <person name="Chu J.S."/>
            <person name="Gimenez G."/>
            <person name="Irimia M."/>
            <person name="Rigden D.J."/>
            <person name="Fitzpatrick D.A."/>
            <person name="Lorenzo-Morales J."/>
            <person name="Bateman A."/>
            <person name="Chiu C.H."/>
            <person name="Tang P."/>
            <person name="Hegemann P."/>
            <person name="Fromm H."/>
            <person name="Raoult D."/>
            <person name="Greub G."/>
            <person name="Miranda-Saavedra D."/>
            <person name="Chen N."/>
            <person name="Nash P."/>
            <person name="Ginger M.L."/>
            <person name="Horn M."/>
            <person name="Schaap P."/>
            <person name="Caler L."/>
            <person name="Loftus B."/>
        </authorList>
    </citation>
    <scope>NUCLEOTIDE SEQUENCE [LARGE SCALE GENOMIC DNA]</scope>
    <source>
        <strain evidence="5 6">Neff</strain>
    </source>
</reference>
<dbReference type="Pfam" id="PF00630">
    <property type="entry name" value="Filamin"/>
    <property type="match status" value="2"/>
</dbReference>
<dbReference type="AlphaFoldDB" id="L8H6K8"/>
<dbReference type="Proteomes" id="UP000011083">
    <property type="component" value="Unassembled WGS sequence"/>
</dbReference>
<dbReference type="SUPFAM" id="SSF81296">
    <property type="entry name" value="E set domains"/>
    <property type="match status" value="2"/>
</dbReference>
<dbReference type="KEGG" id="acan:ACA1_283210"/>
<feature type="repeat" description="Filamin" evidence="3">
    <location>
        <begin position="362"/>
        <end position="462"/>
    </location>
</feature>
<dbReference type="Pfam" id="PF23598">
    <property type="entry name" value="LRR_14"/>
    <property type="match status" value="1"/>
</dbReference>
<organism evidence="5 6">
    <name type="scientific">Acanthamoeba castellanii (strain ATCC 30010 / Neff)</name>
    <dbReference type="NCBI Taxonomy" id="1257118"/>
    <lineage>
        <taxon>Eukaryota</taxon>
        <taxon>Amoebozoa</taxon>
        <taxon>Discosea</taxon>
        <taxon>Longamoebia</taxon>
        <taxon>Centramoebida</taxon>
        <taxon>Acanthamoebidae</taxon>
        <taxon>Acanthamoeba</taxon>
    </lineage>
</organism>
<dbReference type="InterPro" id="IPR001611">
    <property type="entry name" value="Leu-rich_rpt"/>
</dbReference>
<keyword evidence="6" id="KW-1185">Reference proteome</keyword>
<dbReference type="InterPro" id="IPR003591">
    <property type="entry name" value="Leu-rich_rpt_typical-subtyp"/>
</dbReference>
<dbReference type="SMART" id="SM00557">
    <property type="entry name" value="IG_FLMN"/>
    <property type="match status" value="2"/>
</dbReference>
<evidence type="ECO:0000259" key="4">
    <source>
        <dbReference type="Pfam" id="PF23598"/>
    </source>
</evidence>
<dbReference type="PROSITE" id="PS50194">
    <property type="entry name" value="FILAMIN_REPEAT"/>
    <property type="match status" value="2"/>
</dbReference>
<name>L8H6K8_ACACF</name>
<dbReference type="SMART" id="SM00365">
    <property type="entry name" value="LRR_SD22"/>
    <property type="match status" value="4"/>
</dbReference>
<dbReference type="GeneID" id="14922002"/>
<dbReference type="RefSeq" id="XP_004344867.1">
    <property type="nucleotide sequence ID" value="XM_004344817.1"/>
</dbReference>
<proteinExistence type="predicted"/>
<dbReference type="VEuPathDB" id="AmoebaDB:ACA1_283210"/>
<dbReference type="OrthoDB" id="2187496at2759"/>
<evidence type="ECO:0000313" key="6">
    <source>
        <dbReference type="Proteomes" id="UP000011083"/>
    </source>
</evidence>
<keyword evidence="1" id="KW-0433">Leucine-rich repeat</keyword>
<accession>L8H6K8</accession>
<feature type="repeat" description="Filamin" evidence="3">
    <location>
        <begin position="464"/>
        <end position="564"/>
    </location>
</feature>
<sequence length="565" mass="61752">MGGAMTKKAKDQVSLCRQTGGTELNLSDCEIRKLGSFKSIVRLKLLVRLNLSHNYLQGMPPTVKKLVNLEELDISYNEIHVLPWELYQLTNLRVLITEGNGITALPAPAISRLVKLETLSVAGNRLTGLPEDFTGLHSLTSLSLAKNHLVKVFPEVFQLKQLKHLNLSINPGLEVPERFGELPNLQVLELTECGIKSLTSAIGNATSLTNLRLDKNELTSLPDELANLSKLQILNVSFNQLTVIDNVTFRNFTALEEIHGSNNRLDHLPRGLGQCKKLRVIDLSHNQLKSINREVGWLHATIRKLLLGDNKIKTVPGELSFLNPAVDLDLGNNPLGSPFVQWYTQGIITLMENLAPYLRAYPAHCVAEGDALAGTTAGTPTMFSIRAADYHGNTRLNGGDEFEAVFRGVDKDNNPIEQKAVIKDNQDGTYTVFFNATVAGKFELHITESGESIGNSPLPYVIEPGRVDVNETIITGVPPSSVPVGNPIQLSITARDRFRNATTPDQPFLVTVATPGGQVAKLSCQATSPNVFMCAFTPASAGDHHVSIQYQGVHLPDSPFLVYAV</sequence>